<proteinExistence type="predicted"/>
<evidence type="ECO:0000313" key="2">
    <source>
        <dbReference type="EMBL" id="SSD58771.1"/>
    </source>
</evidence>
<sequence length="346" mass="41068">MGNVQKRALIAEDSTTLSSNNSLINKRRKSYKTKNVTRGYSDESLVFTDSDIDEATSSDLEQQEPEGEKESEDEQELEGEQRNRLLAEEEEDGSYVSVSSDNIEIEPFDLKRELEEDLNNGSRDFNPKFKIEDQEDKWLDQLNSNKDNILKAKREQEKQEKLQKNNKFRCKLSLEHALLRLSFFMDSGKDINIFTMLARLNKLKNKYTVVNTNRKRKKGGNLENNNHVDKVHYIVNAIEYVTELISIIENKNYERNIYEMNKLEIQEAFREETLNAKEKDLVDDDKNVKIWSFKWVKKSNKENKYFSSYEMRYWKSTYFKDNFVIVKFIDDKDIDKNWILIECIEF</sequence>
<accession>A0A376B290</accession>
<dbReference type="Proteomes" id="UP000262825">
    <property type="component" value="Unassembled WGS sequence"/>
</dbReference>
<dbReference type="EMBL" id="UFAJ01000046">
    <property type="protein sequence ID" value="SSD58771.1"/>
    <property type="molecule type" value="Genomic_DNA"/>
</dbReference>
<feature type="compositionally biased region" description="Acidic residues" evidence="1">
    <location>
        <begin position="50"/>
        <end position="78"/>
    </location>
</feature>
<gene>
    <name evidence="2" type="ORF">SCODWIG_00532</name>
</gene>
<feature type="compositionally biased region" description="Low complexity" evidence="1">
    <location>
        <begin position="14"/>
        <end position="23"/>
    </location>
</feature>
<feature type="region of interest" description="Disordered" evidence="1">
    <location>
        <begin position="1"/>
        <end position="98"/>
    </location>
</feature>
<protein>
    <submittedName>
        <fullName evidence="2">Uncharacterized protein</fullName>
    </submittedName>
</protein>
<reference evidence="3" key="1">
    <citation type="submission" date="2018-06" db="EMBL/GenBank/DDBJ databases">
        <authorList>
            <person name="Guldener U."/>
        </authorList>
    </citation>
    <scope>NUCLEOTIDE SEQUENCE [LARGE SCALE GENOMIC DNA]</scope>
    <source>
        <strain evidence="3">UTAD17</strain>
    </source>
</reference>
<keyword evidence="3" id="KW-1185">Reference proteome</keyword>
<dbReference type="VEuPathDB" id="FungiDB:SCODWIG_00532"/>
<evidence type="ECO:0000256" key="1">
    <source>
        <dbReference type="SAM" id="MobiDB-lite"/>
    </source>
</evidence>
<dbReference type="AlphaFoldDB" id="A0A376B290"/>
<organism evidence="2 3">
    <name type="scientific">Saccharomycodes ludwigii</name>
    <dbReference type="NCBI Taxonomy" id="36035"/>
    <lineage>
        <taxon>Eukaryota</taxon>
        <taxon>Fungi</taxon>
        <taxon>Dikarya</taxon>
        <taxon>Ascomycota</taxon>
        <taxon>Saccharomycotina</taxon>
        <taxon>Saccharomycetes</taxon>
        <taxon>Saccharomycodales</taxon>
        <taxon>Saccharomycodaceae</taxon>
        <taxon>Saccharomycodes</taxon>
    </lineage>
</organism>
<evidence type="ECO:0000313" key="3">
    <source>
        <dbReference type="Proteomes" id="UP000262825"/>
    </source>
</evidence>
<name>A0A376B290_9ASCO</name>